<evidence type="ECO:0000313" key="2">
    <source>
        <dbReference type="Proteomes" id="UP000182567"/>
    </source>
</evidence>
<accession>A0A1J0EGJ2</accession>
<dbReference type="GeneID" id="46907568"/>
<proteinExistence type="predicted"/>
<dbReference type="AlphaFoldDB" id="A0A1J0EGJ2"/>
<sequence>MKDPDEKIKENNEAFAKFLAEMLEPHIPAINAGLQKLGQWFEGVRTDLAPLLIKIAQIDWKAVKERIESMPARSRKAMIIASSEGWFFNWINSFRDTFELVENLQAAKADEVDEILKAHYTTDMDWYAGQLTNLYPKRKPAIEAAVSAHKNYGPEGYYLSIPVFLAQADGMLSEITGIPSAMDKSNGVVKGSVWVKDRIGDNQKVKDLLHQLLNLHTMDILKSKGQRDKESIEKGKVFDALNRHQVMHGEVSDYGTELNSFKAFSFLVFIGLHVPGMLESPHLTQANPST</sequence>
<name>A0A1J0EGJ2_9PSED</name>
<organism evidence="1 2">
    <name type="scientific">Pseudomonas frederiksbergensis</name>
    <dbReference type="NCBI Taxonomy" id="104087"/>
    <lineage>
        <taxon>Bacteria</taxon>
        <taxon>Pseudomonadati</taxon>
        <taxon>Pseudomonadota</taxon>
        <taxon>Gammaproteobacteria</taxon>
        <taxon>Pseudomonadales</taxon>
        <taxon>Pseudomonadaceae</taxon>
        <taxon>Pseudomonas</taxon>
    </lineage>
</organism>
<dbReference type="Proteomes" id="UP000182567">
    <property type="component" value="Chromosome"/>
</dbReference>
<dbReference type="OrthoDB" id="9131312at2"/>
<protein>
    <submittedName>
        <fullName evidence="1">Uncharacterized protein</fullName>
    </submittedName>
</protein>
<dbReference type="EMBL" id="CP017886">
    <property type="protein sequence ID" value="APC15103.1"/>
    <property type="molecule type" value="Genomic_DNA"/>
</dbReference>
<dbReference type="RefSeq" id="WP_071551068.1">
    <property type="nucleotide sequence ID" value="NZ_CP017886.1"/>
</dbReference>
<evidence type="ECO:0000313" key="1">
    <source>
        <dbReference type="EMBL" id="APC15103.1"/>
    </source>
</evidence>
<gene>
    <name evidence="1" type="ORF">BLL42_04985</name>
</gene>
<reference evidence="2" key="1">
    <citation type="submission" date="2016-10" db="EMBL/GenBank/DDBJ databases">
        <title>Pseudomonas frederiksbergensis ERGS4:02 complete genome.</title>
        <authorList>
            <person name="Kumar R."/>
            <person name="Acharya V."/>
            <person name="Singh D."/>
        </authorList>
    </citation>
    <scope>NUCLEOTIDE SEQUENCE [LARGE SCALE GENOMIC DNA]</scope>
    <source>
        <strain evidence="2">ERGS4:02</strain>
    </source>
</reference>